<dbReference type="Gene3D" id="3.75.10.10">
    <property type="entry name" value="L-arginine/glycine Amidinotransferase, Chain A"/>
    <property type="match status" value="1"/>
</dbReference>
<dbReference type="GO" id="GO:0045429">
    <property type="term" value="P:positive regulation of nitric oxide biosynthetic process"/>
    <property type="evidence" value="ECO:0007669"/>
    <property type="project" value="TreeGrafter"/>
</dbReference>
<evidence type="ECO:0000313" key="4">
    <source>
        <dbReference type="Proteomes" id="UP000277928"/>
    </source>
</evidence>
<gene>
    <name evidence="3" type="ORF">NLS_LOCUS6826</name>
</gene>
<dbReference type="InterPro" id="IPR033199">
    <property type="entry name" value="DDAH-like"/>
</dbReference>
<dbReference type="GO" id="GO:0006525">
    <property type="term" value="P:arginine metabolic process"/>
    <property type="evidence" value="ECO:0007669"/>
    <property type="project" value="TreeGrafter"/>
</dbReference>
<dbReference type="GO" id="GO:0016597">
    <property type="term" value="F:amino acid binding"/>
    <property type="evidence" value="ECO:0007669"/>
    <property type="project" value="TreeGrafter"/>
</dbReference>
<keyword evidence="2" id="KW-0378">Hydrolase</keyword>
<reference evidence="3 4" key="1">
    <citation type="submission" date="2018-08" db="EMBL/GenBank/DDBJ databases">
        <authorList>
            <person name="Laetsch R D."/>
            <person name="Stevens L."/>
            <person name="Kumar S."/>
            <person name="Blaxter L. M."/>
        </authorList>
    </citation>
    <scope>NUCLEOTIDE SEQUENCE [LARGE SCALE GENOMIC DNA]</scope>
</reference>
<evidence type="ECO:0000256" key="2">
    <source>
        <dbReference type="ARBA" id="ARBA00022801"/>
    </source>
</evidence>
<dbReference type="OrthoDB" id="10016839at2759"/>
<dbReference type="STRING" id="42156.A0A3P6TI49"/>
<proteinExistence type="inferred from homology"/>
<dbReference type="PANTHER" id="PTHR12737">
    <property type="entry name" value="DIMETHYLARGININE DIMETHYLAMINOHYDROLASE"/>
    <property type="match status" value="1"/>
</dbReference>
<evidence type="ECO:0000256" key="1">
    <source>
        <dbReference type="ARBA" id="ARBA00008532"/>
    </source>
</evidence>
<name>A0A3P6TI49_LITSI</name>
<dbReference type="Proteomes" id="UP000277928">
    <property type="component" value="Unassembled WGS sequence"/>
</dbReference>
<keyword evidence="4" id="KW-1185">Reference proteome</keyword>
<dbReference type="GO" id="GO:0000052">
    <property type="term" value="P:citrulline metabolic process"/>
    <property type="evidence" value="ECO:0007669"/>
    <property type="project" value="TreeGrafter"/>
</dbReference>
<dbReference type="EMBL" id="UYRX01000638">
    <property type="protein sequence ID" value="VDK84837.1"/>
    <property type="molecule type" value="Genomic_DNA"/>
</dbReference>
<comment type="similarity">
    <text evidence="1">Belongs to the DDAH family.</text>
</comment>
<dbReference type="AlphaFoldDB" id="A0A3P6TI49"/>
<organism evidence="3 4">
    <name type="scientific">Litomosoides sigmodontis</name>
    <name type="common">Filarial nematode worm</name>
    <dbReference type="NCBI Taxonomy" id="42156"/>
    <lineage>
        <taxon>Eukaryota</taxon>
        <taxon>Metazoa</taxon>
        <taxon>Ecdysozoa</taxon>
        <taxon>Nematoda</taxon>
        <taxon>Chromadorea</taxon>
        <taxon>Rhabditida</taxon>
        <taxon>Spirurina</taxon>
        <taxon>Spiruromorpha</taxon>
        <taxon>Filarioidea</taxon>
        <taxon>Onchocercidae</taxon>
        <taxon>Litomosoides</taxon>
    </lineage>
</organism>
<evidence type="ECO:0000313" key="3">
    <source>
        <dbReference type="EMBL" id="VDK84837.1"/>
    </source>
</evidence>
<feature type="non-terminal residue" evidence="3">
    <location>
        <position position="86"/>
    </location>
</feature>
<sequence>MRYTHAIVVHIPSRVKKEKRRVDLALAGKQLKELCETLREAGVDIIELSSEKRCVQQSLFPGDAAICINGTALITRPRKNGSRLLE</sequence>
<dbReference type="SUPFAM" id="SSF55909">
    <property type="entry name" value="Pentein"/>
    <property type="match status" value="1"/>
</dbReference>
<protein>
    <submittedName>
        <fullName evidence="3">Uncharacterized protein</fullName>
    </submittedName>
</protein>
<accession>A0A3P6TI49</accession>
<dbReference type="GO" id="GO:0016403">
    <property type="term" value="F:dimethylargininase activity"/>
    <property type="evidence" value="ECO:0007669"/>
    <property type="project" value="TreeGrafter"/>
</dbReference>
<dbReference type="PANTHER" id="PTHR12737:SF9">
    <property type="entry name" value="DIMETHYLARGININASE"/>
    <property type="match status" value="1"/>
</dbReference>